<dbReference type="RefSeq" id="WP_090628381.1">
    <property type="nucleotide sequence ID" value="NZ_FOQO01000007.1"/>
</dbReference>
<dbReference type="OrthoDB" id="9766256at2"/>
<dbReference type="Pfam" id="PF12771">
    <property type="entry name" value="SusD-like_2"/>
    <property type="match status" value="1"/>
</dbReference>
<dbReference type="PROSITE" id="PS51257">
    <property type="entry name" value="PROKAR_LIPOPROTEIN"/>
    <property type="match status" value="1"/>
</dbReference>
<reference evidence="2 3" key="1">
    <citation type="submission" date="2016-10" db="EMBL/GenBank/DDBJ databases">
        <authorList>
            <person name="de Groot N.N."/>
        </authorList>
    </citation>
    <scope>NUCLEOTIDE SEQUENCE [LARGE SCALE GENOMIC DNA]</scope>
    <source>
        <strain evidence="2 3">RK1</strain>
    </source>
</reference>
<dbReference type="SUPFAM" id="SSF48452">
    <property type="entry name" value="TPR-like"/>
    <property type="match status" value="1"/>
</dbReference>
<sequence>MITLRIKSTIACIAVTVVLASCTHFEDLNTNPDGFTTATSQMLATKLILDITRSDISSQKGFMANFMRDKYILWSEFAQGEQYNRIDRTSFGNFTRLIDVEKMIGLTDELDQEVANSYKGLSYFMRAYTFFSATMQVGDIPYSEALKGEREGNVKPRYDTQKEVFIGILNELDEANRLFAQGANFEGDVIYQGDPVKWQKMVNSFALKVLINLYRKTADSDLRVVERFNDILNNRPIFESNADNFQLVYSDQENQRYPFHKLGNQFVIYPMVSDILIDRLKATNDYRLFYYASPSKVQLDNGHSSSDFDAYKGTDPAIPYAGLSAIHSSGDYSGVNARYTEIPAGEPISLLSYAQVQFLLAEAAVRGWIEGDAQTYYAAGIQGAMQFVADHTPNHPSYHHNRIMDDAYIEAFPATNAVKLTGAAEHQIEQIIAQKYVSTYLQSPLNAFFENRRTGYPEFPINPASNENIPADRLPIRWMYPSDEVSYNSENVNEAINRQYNGSDNVNERMWLLKD</sequence>
<keyword evidence="1" id="KW-0732">Signal</keyword>
<proteinExistence type="predicted"/>
<dbReference type="InterPro" id="IPR011990">
    <property type="entry name" value="TPR-like_helical_dom_sf"/>
</dbReference>
<dbReference type="AlphaFoldDB" id="A0A1I3NTB4"/>
<evidence type="ECO:0000313" key="2">
    <source>
        <dbReference type="EMBL" id="SFJ12521.1"/>
    </source>
</evidence>
<protein>
    <submittedName>
        <fullName evidence="2">Starch-binding associating with outer membrane</fullName>
    </submittedName>
</protein>
<name>A0A1I3NTB4_9SPHI</name>
<gene>
    <name evidence="2" type="ORF">SAMN05444682_107306</name>
</gene>
<dbReference type="EMBL" id="FOQO01000007">
    <property type="protein sequence ID" value="SFJ12521.1"/>
    <property type="molecule type" value="Genomic_DNA"/>
</dbReference>
<evidence type="ECO:0000256" key="1">
    <source>
        <dbReference type="SAM" id="SignalP"/>
    </source>
</evidence>
<dbReference type="Proteomes" id="UP000198670">
    <property type="component" value="Unassembled WGS sequence"/>
</dbReference>
<accession>A0A1I3NTB4</accession>
<keyword evidence="3" id="KW-1185">Reference proteome</keyword>
<dbReference type="STRING" id="1477437.SAMN05444682_107306"/>
<feature type="signal peptide" evidence="1">
    <location>
        <begin position="1"/>
        <end position="20"/>
    </location>
</feature>
<dbReference type="InterPro" id="IPR041662">
    <property type="entry name" value="SusD-like_2"/>
</dbReference>
<feature type="chain" id="PRO_5011635737" evidence="1">
    <location>
        <begin position="21"/>
        <end position="515"/>
    </location>
</feature>
<organism evidence="2 3">
    <name type="scientific">Parapedobacter indicus</name>
    <dbReference type="NCBI Taxonomy" id="1477437"/>
    <lineage>
        <taxon>Bacteria</taxon>
        <taxon>Pseudomonadati</taxon>
        <taxon>Bacteroidota</taxon>
        <taxon>Sphingobacteriia</taxon>
        <taxon>Sphingobacteriales</taxon>
        <taxon>Sphingobacteriaceae</taxon>
        <taxon>Parapedobacter</taxon>
    </lineage>
</organism>
<evidence type="ECO:0000313" key="3">
    <source>
        <dbReference type="Proteomes" id="UP000198670"/>
    </source>
</evidence>
<dbReference type="Gene3D" id="1.25.40.390">
    <property type="match status" value="1"/>
</dbReference>